<feature type="transmembrane region" description="Helical" evidence="8">
    <location>
        <begin position="193"/>
        <end position="215"/>
    </location>
</feature>
<dbReference type="SUPFAM" id="SSF161098">
    <property type="entry name" value="MetI-like"/>
    <property type="match status" value="1"/>
</dbReference>
<dbReference type="OrthoDB" id="9807047at2"/>
<evidence type="ECO:0000313" key="11">
    <source>
        <dbReference type="Proteomes" id="UP000002318"/>
    </source>
</evidence>
<dbReference type="Pfam" id="PF00528">
    <property type="entry name" value="BPD_transp_1"/>
    <property type="match status" value="1"/>
</dbReference>
<accession>E1R7B4</accession>
<sequence length="284" mass="32197">MRKPKWKTNLYIALMLAPALLLTMGIIVYPIINTVIRSFSSPEDGSFTLANYVFLLTDDVSMENIAYTLWIVVVTVVLSILISYVLALYLRFYDTKISKFIGTIYLLPRFVPSLVAVYAMITIIRDSGFLNRVSRLFGYNFKPGLMYNARGIILMNLWFNIAFATMIIVAALSSIPDSMVESARDVGARKINVFLNMILPLSFKDVMIAMTFIFMSNVSSFTTPFVMGGNNPIMLGVYLRKQFSEYSNYEIAAALSVIMFLFSSVSAIIYIYTNLKEKEWEKAN</sequence>
<dbReference type="Proteomes" id="UP000002318">
    <property type="component" value="Chromosome"/>
</dbReference>
<organism evidence="10 11">
    <name type="scientific">Sediminispirochaeta smaragdinae (strain DSM 11293 / JCM 15392 / SEBR 4228)</name>
    <name type="common">Spirochaeta smaragdinae</name>
    <dbReference type="NCBI Taxonomy" id="573413"/>
    <lineage>
        <taxon>Bacteria</taxon>
        <taxon>Pseudomonadati</taxon>
        <taxon>Spirochaetota</taxon>
        <taxon>Spirochaetia</taxon>
        <taxon>Spirochaetales</taxon>
        <taxon>Spirochaetaceae</taxon>
        <taxon>Sediminispirochaeta</taxon>
    </lineage>
</organism>
<dbReference type="Gene3D" id="1.10.3720.10">
    <property type="entry name" value="MetI-like"/>
    <property type="match status" value="1"/>
</dbReference>
<feature type="transmembrane region" description="Helical" evidence="8">
    <location>
        <begin position="152"/>
        <end position="172"/>
    </location>
</feature>
<feature type="transmembrane region" description="Helical" evidence="8">
    <location>
        <begin position="12"/>
        <end position="32"/>
    </location>
</feature>
<dbReference type="PANTHER" id="PTHR42929">
    <property type="entry name" value="INNER MEMBRANE ABC TRANSPORTER PERMEASE PROTEIN YDCU-RELATED-RELATED"/>
    <property type="match status" value="1"/>
</dbReference>
<dbReference type="STRING" id="573413.Spirs_3531"/>
<evidence type="ECO:0000256" key="4">
    <source>
        <dbReference type="ARBA" id="ARBA00022475"/>
    </source>
</evidence>
<evidence type="ECO:0000259" key="9">
    <source>
        <dbReference type="PROSITE" id="PS50928"/>
    </source>
</evidence>
<name>E1R7B4_SEDSS</name>
<dbReference type="EMBL" id="CP002116">
    <property type="protein sequence ID" value="ADK82619.1"/>
    <property type="molecule type" value="Genomic_DNA"/>
</dbReference>
<dbReference type="CDD" id="cd06261">
    <property type="entry name" value="TM_PBP2"/>
    <property type="match status" value="1"/>
</dbReference>
<comment type="similarity">
    <text evidence="2">Belongs to the binding-protein-dependent transport system permease family. CysTW subfamily.</text>
</comment>
<dbReference type="KEGG" id="ssm:Spirs_3531"/>
<evidence type="ECO:0000256" key="3">
    <source>
        <dbReference type="ARBA" id="ARBA00022448"/>
    </source>
</evidence>
<keyword evidence="6 8" id="KW-1133">Transmembrane helix</keyword>
<dbReference type="GO" id="GO:0055085">
    <property type="term" value="P:transmembrane transport"/>
    <property type="evidence" value="ECO:0007669"/>
    <property type="project" value="InterPro"/>
</dbReference>
<evidence type="ECO:0000256" key="6">
    <source>
        <dbReference type="ARBA" id="ARBA00022989"/>
    </source>
</evidence>
<dbReference type="eggNOG" id="COG1176">
    <property type="taxonomic scope" value="Bacteria"/>
</dbReference>
<reference evidence="10 11" key="1">
    <citation type="journal article" date="2010" name="Stand. Genomic Sci.">
        <title>Complete genome sequence of Spirochaeta smaragdinae type strain (SEBR 4228).</title>
        <authorList>
            <person name="Mavromatis K."/>
            <person name="Yasawong M."/>
            <person name="Chertkov O."/>
            <person name="Lapidus A."/>
            <person name="Lucas S."/>
            <person name="Nolan M."/>
            <person name="Del Rio T.G."/>
            <person name="Tice H."/>
            <person name="Cheng J.F."/>
            <person name="Pitluck S."/>
            <person name="Liolios K."/>
            <person name="Ivanova N."/>
            <person name="Tapia R."/>
            <person name="Han C."/>
            <person name="Bruce D."/>
            <person name="Goodwin L."/>
            <person name="Pati A."/>
            <person name="Chen A."/>
            <person name="Palaniappan K."/>
            <person name="Land M."/>
            <person name="Hauser L."/>
            <person name="Chang Y.J."/>
            <person name="Jeffries C.D."/>
            <person name="Detter J.C."/>
            <person name="Rohde M."/>
            <person name="Brambilla E."/>
            <person name="Spring S."/>
            <person name="Goker M."/>
            <person name="Sikorski J."/>
            <person name="Woyke T."/>
            <person name="Bristow J."/>
            <person name="Eisen J.A."/>
            <person name="Markowitz V."/>
            <person name="Hugenholtz P."/>
            <person name="Klenk H.P."/>
            <person name="Kyrpides N.C."/>
        </authorList>
    </citation>
    <scope>NUCLEOTIDE SEQUENCE [LARGE SCALE GENOMIC DNA]</scope>
    <source>
        <strain evidence="11">DSM 11293 / JCM 15392 / SEBR 4228</strain>
    </source>
</reference>
<evidence type="ECO:0000313" key="10">
    <source>
        <dbReference type="EMBL" id="ADK82619.1"/>
    </source>
</evidence>
<gene>
    <name evidence="10" type="ordered locus">Spirs_3531</name>
</gene>
<keyword evidence="5 8" id="KW-0812">Transmembrane</keyword>
<dbReference type="PROSITE" id="PS50928">
    <property type="entry name" value="ABC_TM1"/>
    <property type="match status" value="1"/>
</dbReference>
<protein>
    <submittedName>
        <fullName evidence="10">Binding-protein-dependent transport systems inner membrane component</fullName>
    </submittedName>
</protein>
<comment type="subcellular location">
    <subcellularLocation>
        <location evidence="1 8">Cell membrane</location>
        <topology evidence="1 8">Multi-pass membrane protein</topology>
    </subcellularLocation>
</comment>
<evidence type="ECO:0000256" key="7">
    <source>
        <dbReference type="ARBA" id="ARBA00023136"/>
    </source>
</evidence>
<keyword evidence="3 8" id="KW-0813">Transport</keyword>
<evidence type="ECO:0000256" key="5">
    <source>
        <dbReference type="ARBA" id="ARBA00022692"/>
    </source>
</evidence>
<evidence type="ECO:0000256" key="2">
    <source>
        <dbReference type="ARBA" id="ARBA00007069"/>
    </source>
</evidence>
<keyword evidence="7 8" id="KW-0472">Membrane</keyword>
<feature type="transmembrane region" description="Helical" evidence="8">
    <location>
        <begin position="102"/>
        <end position="124"/>
    </location>
</feature>
<proteinExistence type="inferred from homology"/>
<dbReference type="InterPro" id="IPR035906">
    <property type="entry name" value="MetI-like_sf"/>
</dbReference>
<dbReference type="InterPro" id="IPR000515">
    <property type="entry name" value="MetI-like"/>
</dbReference>
<dbReference type="RefSeq" id="WP_013256078.1">
    <property type="nucleotide sequence ID" value="NC_014364.1"/>
</dbReference>
<feature type="transmembrane region" description="Helical" evidence="8">
    <location>
        <begin position="251"/>
        <end position="272"/>
    </location>
</feature>
<dbReference type="HOGENOM" id="CLU_016047_18_4_12"/>
<evidence type="ECO:0000256" key="1">
    <source>
        <dbReference type="ARBA" id="ARBA00004651"/>
    </source>
</evidence>
<dbReference type="PANTHER" id="PTHR42929:SF1">
    <property type="entry name" value="INNER MEMBRANE ABC TRANSPORTER PERMEASE PROTEIN YDCU-RELATED"/>
    <property type="match status" value="1"/>
</dbReference>
<feature type="transmembrane region" description="Helical" evidence="8">
    <location>
        <begin position="65"/>
        <end position="90"/>
    </location>
</feature>
<dbReference type="GO" id="GO:0005886">
    <property type="term" value="C:plasma membrane"/>
    <property type="evidence" value="ECO:0007669"/>
    <property type="project" value="UniProtKB-SubCell"/>
</dbReference>
<feature type="domain" description="ABC transmembrane type-1" evidence="9">
    <location>
        <begin position="65"/>
        <end position="270"/>
    </location>
</feature>
<keyword evidence="4" id="KW-1003">Cell membrane</keyword>
<keyword evidence="11" id="KW-1185">Reference proteome</keyword>
<dbReference type="AlphaFoldDB" id="E1R7B4"/>
<evidence type="ECO:0000256" key="8">
    <source>
        <dbReference type="RuleBase" id="RU363032"/>
    </source>
</evidence>